<keyword evidence="1" id="KW-0949">S-adenosyl-L-methionine</keyword>
<keyword evidence="3" id="KW-0408">Iron</keyword>
<keyword evidence="7" id="KW-1185">Reference proteome</keyword>
<name>A0A7S8ECU1_9CHLR</name>
<dbReference type="GO" id="GO:0046872">
    <property type="term" value="F:metal ion binding"/>
    <property type="evidence" value="ECO:0007669"/>
    <property type="project" value="UniProtKB-KW"/>
</dbReference>
<proteinExistence type="predicted"/>
<dbReference type="KEGG" id="pmet:G4Y79_09440"/>
<dbReference type="AlphaFoldDB" id="A0A7S8ECU1"/>
<dbReference type="InterPro" id="IPR007197">
    <property type="entry name" value="rSAM"/>
</dbReference>
<dbReference type="PANTHER" id="PTHR11228">
    <property type="entry name" value="RADICAL SAM DOMAIN PROTEIN"/>
    <property type="match status" value="1"/>
</dbReference>
<dbReference type="EMBL" id="CP062983">
    <property type="protein sequence ID" value="QPC84579.1"/>
    <property type="molecule type" value="Genomic_DNA"/>
</dbReference>
<dbReference type="Proteomes" id="UP000594468">
    <property type="component" value="Chromosome"/>
</dbReference>
<keyword evidence="4" id="KW-0411">Iron-sulfur</keyword>
<dbReference type="InterPro" id="IPR058240">
    <property type="entry name" value="rSAM_sf"/>
</dbReference>
<keyword evidence="2" id="KW-0479">Metal-binding</keyword>
<dbReference type="GO" id="GO:0003824">
    <property type="term" value="F:catalytic activity"/>
    <property type="evidence" value="ECO:0007669"/>
    <property type="project" value="InterPro"/>
</dbReference>
<evidence type="ECO:0000313" key="7">
    <source>
        <dbReference type="Proteomes" id="UP000594468"/>
    </source>
</evidence>
<feature type="domain" description="Radical SAM core" evidence="5">
    <location>
        <begin position="15"/>
        <end position="243"/>
    </location>
</feature>
<protein>
    <submittedName>
        <fullName evidence="6">Radical SAM protein</fullName>
    </submittedName>
</protein>
<dbReference type="PROSITE" id="PS51918">
    <property type="entry name" value="RADICAL_SAM"/>
    <property type="match status" value="1"/>
</dbReference>
<gene>
    <name evidence="6" type="ORF">G4Y79_09440</name>
</gene>
<reference evidence="6 7" key="1">
    <citation type="submission" date="2020-02" db="EMBL/GenBank/DDBJ databases">
        <authorList>
            <person name="Zheng R.K."/>
            <person name="Sun C.M."/>
        </authorList>
    </citation>
    <scope>NUCLEOTIDE SEQUENCE [LARGE SCALE GENOMIC DNA]</scope>
    <source>
        <strain evidence="7">rifampicinis</strain>
    </source>
</reference>
<dbReference type="Gene3D" id="3.20.20.70">
    <property type="entry name" value="Aldolase class I"/>
    <property type="match status" value="1"/>
</dbReference>
<dbReference type="CDD" id="cd01335">
    <property type="entry name" value="Radical_SAM"/>
    <property type="match status" value="1"/>
</dbReference>
<dbReference type="InterPro" id="IPR013785">
    <property type="entry name" value="Aldolase_TIM"/>
</dbReference>
<sequence length="426" mass="48456">MQLSKRDLYRFPWSGNDNPIGWLEVTDRCNTYCRGCYRINGMQGHKSLEQVKEEIALLKKWRNCDNISVAGGEPLIHPDILDIIAYIRSLKMKPLILTNGIKLDHDRPFMVELKKAGVTGFTFHIDSEQQRPHWKGKSETDLFELRQHFADMAHSIGGLYVSFGMTVYPANIDFVPQLVKWANRNIDRVNGLVFISFRNAALEGEYDYFAGGRPINPQTSYVADSMEESYLTSVDIYNKIKEDFPHYEASSYMGGSQTEDKITWLVSAQLGTRKNMYGSAGAKMMELFQVFHHLRYGTYMIYSPRNTVPKIALLAGSFDKGIRATVGKLWEGIRKNPVELLRPVYMQSIGIIQGPDLLEDGRVDMCESCPDMTVWDGRLVHSCRMDEWRLYGNYVTVQPHSAVINTENIPVNEVAQAPASAEVTVE</sequence>
<organism evidence="6 7">
    <name type="scientific">Phototrophicus methaneseepsis</name>
    <dbReference type="NCBI Taxonomy" id="2710758"/>
    <lineage>
        <taxon>Bacteria</taxon>
        <taxon>Bacillati</taxon>
        <taxon>Chloroflexota</taxon>
        <taxon>Candidatus Thermofontia</taxon>
        <taxon>Phototrophicales</taxon>
        <taxon>Phototrophicaceae</taxon>
        <taxon>Phototrophicus</taxon>
    </lineage>
</organism>
<dbReference type="RefSeq" id="WP_195172642.1">
    <property type="nucleotide sequence ID" value="NZ_CP062983.1"/>
</dbReference>
<dbReference type="PANTHER" id="PTHR11228:SF22">
    <property type="entry name" value="PEPTIDE BIOSYNTHESIS PROTEIN YYDG-RELATED"/>
    <property type="match status" value="1"/>
</dbReference>
<dbReference type="SFLD" id="SFLDG01067">
    <property type="entry name" value="SPASM/twitch_domain_containing"/>
    <property type="match status" value="1"/>
</dbReference>
<dbReference type="SFLD" id="SFLDS00029">
    <property type="entry name" value="Radical_SAM"/>
    <property type="match status" value="1"/>
</dbReference>
<dbReference type="GO" id="GO:0051536">
    <property type="term" value="F:iron-sulfur cluster binding"/>
    <property type="evidence" value="ECO:0007669"/>
    <property type="project" value="UniProtKB-KW"/>
</dbReference>
<accession>A0A7S8ECU1</accession>
<evidence type="ECO:0000256" key="1">
    <source>
        <dbReference type="ARBA" id="ARBA00022691"/>
    </source>
</evidence>
<dbReference type="SUPFAM" id="SSF102114">
    <property type="entry name" value="Radical SAM enzymes"/>
    <property type="match status" value="1"/>
</dbReference>
<evidence type="ECO:0000313" key="6">
    <source>
        <dbReference type="EMBL" id="QPC84579.1"/>
    </source>
</evidence>
<evidence type="ECO:0000256" key="3">
    <source>
        <dbReference type="ARBA" id="ARBA00023004"/>
    </source>
</evidence>
<dbReference type="Pfam" id="PF04055">
    <property type="entry name" value="Radical_SAM"/>
    <property type="match status" value="1"/>
</dbReference>
<evidence type="ECO:0000256" key="4">
    <source>
        <dbReference type="ARBA" id="ARBA00023014"/>
    </source>
</evidence>
<dbReference type="InterPro" id="IPR050377">
    <property type="entry name" value="Radical_SAM_PqqE_MftC-like"/>
</dbReference>
<evidence type="ECO:0000256" key="2">
    <source>
        <dbReference type="ARBA" id="ARBA00022723"/>
    </source>
</evidence>
<evidence type="ECO:0000259" key="5">
    <source>
        <dbReference type="PROSITE" id="PS51918"/>
    </source>
</evidence>